<proteinExistence type="predicted"/>
<feature type="region of interest" description="Disordered" evidence="1">
    <location>
        <begin position="18"/>
        <end position="41"/>
    </location>
</feature>
<feature type="region of interest" description="Disordered" evidence="1">
    <location>
        <begin position="57"/>
        <end position="91"/>
    </location>
</feature>
<organism evidence="2 3">
    <name type="scientific">Streptomonospora algeriensis</name>
    <dbReference type="NCBI Taxonomy" id="995084"/>
    <lineage>
        <taxon>Bacteria</taxon>
        <taxon>Bacillati</taxon>
        <taxon>Actinomycetota</taxon>
        <taxon>Actinomycetes</taxon>
        <taxon>Streptosporangiales</taxon>
        <taxon>Nocardiopsidaceae</taxon>
        <taxon>Streptomonospora</taxon>
    </lineage>
</organism>
<accession>A0ABW3BHF2</accession>
<dbReference type="EMBL" id="JBHTHR010000553">
    <property type="protein sequence ID" value="MFD0802673.1"/>
    <property type="molecule type" value="Genomic_DNA"/>
</dbReference>
<evidence type="ECO:0000313" key="3">
    <source>
        <dbReference type="Proteomes" id="UP001596956"/>
    </source>
</evidence>
<protein>
    <recommendedName>
        <fullName evidence="4">CsbD family protein</fullName>
    </recommendedName>
</protein>
<comment type="caution">
    <text evidence="2">The sequence shown here is derived from an EMBL/GenBank/DDBJ whole genome shotgun (WGS) entry which is preliminary data.</text>
</comment>
<dbReference type="Proteomes" id="UP001596956">
    <property type="component" value="Unassembled WGS sequence"/>
</dbReference>
<evidence type="ECO:0000313" key="2">
    <source>
        <dbReference type="EMBL" id="MFD0802673.1"/>
    </source>
</evidence>
<gene>
    <name evidence="2" type="ORF">ACFQZU_15290</name>
</gene>
<evidence type="ECO:0008006" key="4">
    <source>
        <dbReference type="Google" id="ProtNLM"/>
    </source>
</evidence>
<evidence type="ECO:0000256" key="1">
    <source>
        <dbReference type="SAM" id="MobiDB-lite"/>
    </source>
</evidence>
<name>A0ABW3BHF2_9ACTN</name>
<keyword evidence="3" id="KW-1185">Reference proteome</keyword>
<reference evidence="3" key="1">
    <citation type="journal article" date="2019" name="Int. J. Syst. Evol. Microbiol.">
        <title>The Global Catalogue of Microorganisms (GCM) 10K type strain sequencing project: providing services to taxonomists for standard genome sequencing and annotation.</title>
        <authorList>
            <consortium name="The Broad Institute Genomics Platform"/>
            <consortium name="The Broad Institute Genome Sequencing Center for Infectious Disease"/>
            <person name="Wu L."/>
            <person name="Ma J."/>
        </authorList>
    </citation>
    <scope>NUCLEOTIDE SEQUENCE [LARGE SCALE GENOMIC DNA]</scope>
    <source>
        <strain evidence="3">CCUG 63369</strain>
    </source>
</reference>
<sequence>MATRSNWIERKARQAVGGRLDGMRGGSPAFRTHRPDLKGGAAQVRGLGGIVQRALRNRGTSPRPGAGKRHGGGMQRGIRRVESRLRRAIRR</sequence>